<dbReference type="Gene3D" id="3.30.1330.40">
    <property type="entry name" value="RutC-like"/>
    <property type="match status" value="1"/>
</dbReference>
<evidence type="ECO:0000313" key="2">
    <source>
        <dbReference type="EMBL" id="CAA9533151.1"/>
    </source>
</evidence>
<dbReference type="PANTHER" id="PTHR11803:SF39">
    <property type="entry name" value="2-IMINOBUTANOATE_2-IMINOPROPANOATE DEAMINASE"/>
    <property type="match status" value="1"/>
</dbReference>
<organism evidence="2">
    <name type="scientific">uncultured Thermomicrobiales bacterium</name>
    <dbReference type="NCBI Taxonomy" id="1645740"/>
    <lineage>
        <taxon>Bacteria</taxon>
        <taxon>Pseudomonadati</taxon>
        <taxon>Thermomicrobiota</taxon>
        <taxon>Thermomicrobia</taxon>
        <taxon>Thermomicrobiales</taxon>
        <taxon>environmental samples</taxon>
    </lineage>
</organism>
<dbReference type="GO" id="GO:0019239">
    <property type="term" value="F:deaminase activity"/>
    <property type="evidence" value="ECO:0007669"/>
    <property type="project" value="TreeGrafter"/>
</dbReference>
<dbReference type="Pfam" id="PF01042">
    <property type="entry name" value="Ribonuc_L-PSP"/>
    <property type="match status" value="1"/>
</dbReference>
<dbReference type="EMBL" id="CADCWE010000069">
    <property type="protein sequence ID" value="CAA9533151.1"/>
    <property type="molecule type" value="Genomic_DNA"/>
</dbReference>
<dbReference type="PANTHER" id="PTHR11803">
    <property type="entry name" value="2-IMINOBUTANOATE/2-IMINOPROPANOATE DEAMINASE RIDA"/>
    <property type="match status" value="1"/>
</dbReference>
<gene>
    <name evidence="2" type="ORF">AVDCRST_MAG73-1137</name>
</gene>
<comment type="similarity">
    <text evidence="1">Belongs to the RutC family.</text>
</comment>
<dbReference type="FunFam" id="3.30.1330.40:FF:000001">
    <property type="entry name" value="L-PSP family endoribonuclease"/>
    <property type="match status" value="1"/>
</dbReference>
<dbReference type="InterPro" id="IPR006056">
    <property type="entry name" value="RidA"/>
</dbReference>
<dbReference type="GO" id="GO:0005829">
    <property type="term" value="C:cytosol"/>
    <property type="evidence" value="ECO:0007669"/>
    <property type="project" value="TreeGrafter"/>
</dbReference>
<dbReference type="SUPFAM" id="SSF55298">
    <property type="entry name" value="YjgF-like"/>
    <property type="match status" value="1"/>
</dbReference>
<protein>
    <submittedName>
        <fullName evidence="2">RidA/YER057c/UK114 superfamily protein</fullName>
    </submittedName>
</protein>
<reference evidence="2" key="1">
    <citation type="submission" date="2020-02" db="EMBL/GenBank/DDBJ databases">
        <authorList>
            <person name="Meier V. D."/>
        </authorList>
    </citation>
    <scope>NUCLEOTIDE SEQUENCE</scope>
    <source>
        <strain evidence="2">AVDCRST_MAG73</strain>
    </source>
</reference>
<sequence length="134" mass="13967">MSDAPTADLRVITTEDAPAAIGPYSQAIRANNLVFTAGQIPLDPATKHVVPGDVSAQTERVMANLGAVLAAAGSGFDRVLKTTCFLANLDDFPAFNVVYGRFFGDAPPARSTVQVAKLPLGVLVEVEAVAVAER</sequence>
<proteinExistence type="inferred from homology"/>
<name>A0A6J4TV17_9BACT</name>
<dbReference type="NCBIfam" id="TIGR00004">
    <property type="entry name" value="Rid family detoxifying hydrolase"/>
    <property type="match status" value="1"/>
</dbReference>
<accession>A0A6J4TV17</accession>
<dbReference type="InterPro" id="IPR035959">
    <property type="entry name" value="RutC-like_sf"/>
</dbReference>
<dbReference type="AlphaFoldDB" id="A0A6J4TV17"/>
<dbReference type="InterPro" id="IPR006175">
    <property type="entry name" value="YjgF/YER057c/UK114"/>
</dbReference>
<evidence type="ECO:0000256" key="1">
    <source>
        <dbReference type="ARBA" id="ARBA00010552"/>
    </source>
</evidence>
<dbReference type="CDD" id="cd00448">
    <property type="entry name" value="YjgF_YER057c_UK114_family"/>
    <property type="match status" value="1"/>
</dbReference>